<name>A0A8S5PYR0_9CAUD</name>
<keyword evidence="1" id="KW-1133">Transmembrane helix</keyword>
<keyword evidence="1" id="KW-0472">Membrane</keyword>
<keyword evidence="1" id="KW-0812">Transmembrane</keyword>
<dbReference type="EMBL" id="BK015544">
    <property type="protein sequence ID" value="DAE12175.1"/>
    <property type="molecule type" value="Genomic_DNA"/>
</dbReference>
<sequence length="53" mass="6008">MDITYNLLVKSPRIYSITLLLYINFANFLSLPFSKLPNLNNIVSSINAYGVNN</sequence>
<reference evidence="2" key="1">
    <citation type="journal article" date="2021" name="Proc. Natl. Acad. Sci. U.S.A.">
        <title>A Catalog of Tens of Thousands of Viruses from Human Metagenomes Reveals Hidden Associations with Chronic Diseases.</title>
        <authorList>
            <person name="Tisza M.J."/>
            <person name="Buck C.B."/>
        </authorList>
    </citation>
    <scope>NUCLEOTIDE SEQUENCE</scope>
    <source>
        <strain evidence="2">CtMOb8</strain>
    </source>
</reference>
<organism evidence="2">
    <name type="scientific">Siphoviridae sp. ctMOb8</name>
    <dbReference type="NCBI Taxonomy" id="2825460"/>
    <lineage>
        <taxon>Viruses</taxon>
        <taxon>Duplodnaviria</taxon>
        <taxon>Heunggongvirae</taxon>
        <taxon>Uroviricota</taxon>
        <taxon>Caudoviricetes</taxon>
    </lineage>
</organism>
<feature type="transmembrane region" description="Helical" evidence="1">
    <location>
        <begin position="14"/>
        <end position="33"/>
    </location>
</feature>
<evidence type="ECO:0000256" key="1">
    <source>
        <dbReference type="SAM" id="Phobius"/>
    </source>
</evidence>
<proteinExistence type="predicted"/>
<accession>A0A8S5PYR0</accession>
<evidence type="ECO:0000313" key="2">
    <source>
        <dbReference type="EMBL" id="DAE12175.1"/>
    </source>
</evidence>
<protein>
    <submittedName>
        <fullName evidence="2">Uncharacterized protein</fullName>
    </submittedName>
</protein>